<dbReference type="CDD" id="cd01005">
    <property type="entry name" value="PBP2_CysP"/>
    <property type="match status" value="1"/>
</dbReference>
<keyword evidence="5" id="KW-0574">Periplasm</keyword>
<evidence type="ECO:0000256" key="4">
    <source>
        <dbReference type="ARBA" id="ARBA00022729"/>
    </source>
</evidence>
<comment type="similarity">
    <text evidence="2">Belongs to the prokaryotic sulfate-binding protein family.</text>
</comment>
<dbReference type="Gene3D" id="3.40.190.10">
    <property type="entry name" value="Periplasmic binding protein-like II"/>
    <property type="match status" value="2"/>
</dbReference>
<dbReference type="PANTHER" id="PTHR30368">
    <property type="entry name" value="SULFATE-BINDING PROTEIN"/>
    <property type="match status" value="1"/>
</dbReference>
<dbReference type="EMBL" id="LT630003">
    <property type="protein sequence ID" value="SEU02367.1"/>
    <property type="molecule type" value="Genomic_DNA"/>
</dbReference>
<evidence type="ECO:0000256" key="5">
    <source>
        <dbReference type="ARBA" id="ARBA00022764"/>
    </source>
</evidence>
<keyword evidence="3" id="KW-0813">Transport</keyword>
<accession>A0ABY1CGE5</accession>
<feature type="signal peptide" evidence="6">
    <location>
        <begin position="1"/>
        <end position="19"/>
    </location>
</feature>
<dbReference type="NCBIfam" id="TIGR00971">
    <property type="entry name" value="3a0106s03"/>
    <property type="match status" value="1"/>
</dbReference>
<dbReference type="RefSeq" id="WP_100043333.1">
    <property type="nucleotide sequence ID" value="NZ_LT630003.1"/>
</dbReference>
<gene>
    <name evidence="7" type="ORF">SAMN02745906_4074</name>
</gene>
<dbReference type="PANTHER" id="PTHR30368:SF2">
    <property type="entry name" value="SULFATE-BINDING PROTEIN"/>
    <property type="match status" value="1"/>
</dbReference>
<evidence type="ECO:0000256" key="1">
    <source>
        <dbReference type="ARBA" id="ARBA00004418"/>
    </source>
</evidence>
<dbReference type="Pfam" id="PF13531">
    <property type="entry name" value="SBP_bac_11"/>
    <property type="match status" value="1"/>
</dbReference>
<evidence type="ECO:0000313" key="8">
    <source>
        <dbReference type="Proteomes" id="UP000198970"/>
    </source>
</evidence>
<feature type="chain" id="PRO_5045974176" evidence="6">
    <location>
        <begin position="20"/>
        <end position="354"/>
    </location>
</feature>
<dbReference type="InterPro" id="IPR005669">
    <property type="entry name" value="Thiosulph/SO4-bd"/>
</dbReference>
<organism evidence="7 8">
    <name type="scientific">Lacrimispora sphenoides JCM 1415</name>
    <dbReference type="NCBI Taxonomy" id="1297793"/>
    <lineage>
        <taxon>Bacteria</taxon>
        <taxon>Bacillati</taxon>
        <taxon>Bacillota</taxon>
        <taxon>Clostridia</taxon>
        <taxon>Lachnospirales</taxon>
        <taxon>Lachnospiraceae</taxon>
        <taxon>Lacrimispora</taxon>
    </lineage>
</organism>
<keyword evidence="4 6" id="KW-0732">Signal</keyword>
<protein>
    <submittedName>
        <fullName evidence="7">Sulfate transport system substrate-binding protein</fullName>
    </submittedName>
</protein>
<dbReference type="Proteomes" id="UP000198970">
    <property type="component" value="Chromosome I"/>
</dbReference>
<dbReference type="PROSITE" id="PS51257">
    <property type="entry name" value="PROKAR_LIPOPROTEIN"/>
    <property type="match status" value="1"/>
</dbReference>
<evidence type="ECO:0000256" key="6">
    <source>
        <dbReference type="SAM" id="SignalP"/>
    </source>
</evidence>
<keyword evidence="8" id="KW-1185">Reference proteome</keyword>
<proteinExistence type="inferred from homology"/>
<reference evidence="7 8" key="1">
    <citation type="submission" date="2016-10" db="EMBL/GenBank/DDBJ databases">
        <authorList>
            <person name="Varghese N."/>
            <person name="Submissions S."/>
        </authorList>
    </citation>
    <scope>NUCLEOTIDE SEQUENCE [LARGE SCALE GENOMIC DNA]</scope>
    <source>
        <strain evidence="7 8">ATCC 19403</strain>
    </source>
</reference>
<dbReference type="SUPFAM" id="SSF53850">
    <property type="entry name" value="Periplasmic binding protein-like II"/>
    <property type="match status" value="1"/>
</dbReference>
<evidence type="ECO:0000256" key="3">
    <source>
        <dbReference type="ARBA" id="ARBA00022448"/>
    </source>
</evidence>
<evidence type="ECO:0000256" key="2">
    <source>
        <dbReference type="ARBA" id="ARBA00006099"/>
    </source>
</evidence>
<evidence type="ECO:0000313" key="7">
    <source>
        <dbReference type="EMBL" id="SEU02367.1"/>
    </source>
</evidence>
<name>A0ABY1CGE5_9FIRM</name>
<comment type="subcellular location">
    <subcellularLocation>
        <location evidence="1">Periplasm</location>
    </subcellularLocation>
</comment>
<dbReference type="NCBIfam" id="NF008022">
    <property type="entry name" value="PRK10752.1"/>
    <property type="match status" value="1"/>
</dbReference>
<sequence length="354" mass="38778">MKRITILSNKVLGPTVVLASVLGVLTGCSGNAVTSDGNRGASESKTVSITNVSYDPTRELYEQYNKLFQTYWEEEKGQAVEITQSHGGSGKQARSVLEGNEADVVTLALEGDVDELRKGGLIEDGWVDELPKNSSPYTSTIVFLVRKGNPKNIQDWDDLAGPGVEVITPDPKSSGGARWNFLAAWAYSDKTYGGNETKNREFLQALYANVSVLDSGARGATTTFVENKKGDVLLAWENEAFLSVVEHPDEYEIITPSLSILAQPSVAVVDANAKKHETEEIAKAYLAYLYSDAAQRLEGENYYRPSNPDILKEFGDTFDLDIQLVNINDDFGGWASASEKFFADGAIFDQIYKK</sequence>